<evidence type="ECO:0000313" key="5">
    <source>
        <dbReference type="Proteomes" id="UP001632038"/>
    </source>
</evidence>
<keyword evidence="5" id="KW-1185">Reference proteome</keyword>
<reference evidence="5" key="1">
    <citation type="journal article" date="2024" name="IScience">
        <title>Strigolactones Initiate the Formation of Haustorium-like Structures in Castilleja.</title>
        <authorList>
            <person name="Buerger M."/>
            <person name="Peterson D."/>
            <person name="Chory J."/>
        </authorList>
    </citation>
    <scope>NUCLEOTIDE SEQUENCE [LARGE SCALE GENOMIC DNA]</scope>
</reference>
<dbReference type="PROSITE" id="PS51752">
    <property type="entry name" value="JACALIN_LECTIN"/>
    <property type="match status" value="1"/>
</dbReference>
<dbReference type="GO" id="GO:0030246">
    <property type="term" value="F:carbohydrate binding"/>
    <property type="evidence" value="ECO:0007669"/>
    <property type="project" value="UniProtKB-KW"/>
</dbReference>
<proteinExistence type="inferred from homology"/>
<dbReference type="SMART" id="SM00915">
    <property type="entry name" value="Jacalin"/>
    <property type="match status" value="1"/>
</dbReference>
<dbReference type="PANTHER" id="PTHR47293:SF70">
    <property type="entry name" value="JACALIN-RELATED LECTIN 24-RELATED"/>
    <property type="match status" value="1"/>
</dbReference>
<dbReference type="InterPro" id="IPR001229">
    <property type="entry name" value="Jacalin-like_lectin_dom"/>
</dbReference>
<dbReference type="AlphaFoldDB" id="A0ABD3CYW9"/>
<comment type="caution">
    <text evidence="4">The sequence shown here is derived from an EMBL/GenBank/DDBJ whole genome shotgun (WGS) entry which is preliminary data.</text>
</comment>
<dbReference type="PANTHER" id="PTHR47293">
    <property type="entry name" value="JACALIN-RELATED LECTIN 3"/>
    <property type="match status" value="1"/>
</dbReference>
<accession>A0ABD3CYW9</accession>
<organism evidence="4 5">
    <name type="scientific">Castilleja foliolosa</name>
    <dbReference type="NCBI Taxonomy" id="1961234"/>
    <lineage>
        <taxon>Eukaryota</taxon>
        <taxon>Viridiplantae</taxon>
        <taxon>Streptophyta</taxon>
        <taxon>Embryophyta</taxon>
        <taxon>Tracheophyta</taxon>
        <taxon>Spermatophyta</taxon>
        <taxon>Magnoliopsida</taxon>
        <taxon>eudicotyledons</taxon>
        <taxon>Gunneridae</taxon>
        <taxon>Pentapetalae</taxon>
        <taxon>asterids</taxon>
        <taxon>lamiids</taxon>
        <taxon>Lamiales</taxon>
        <taxon>Orobanchaceae</taxon>
        <taxon>Pedicularideae</taxon>
        <taxon>Castillejinae</taxon>
        <taxon>Castilleja</taxon>
    </lineage>
</organism>
<evidence type="ECO:0000259" key="3">
    <source>
        <dbReference type="PROSITE" id="PS51752"/>
    </source>
</evidence>
<evidence type="ECO:0000256" key="2">
    <source>
        <dbReference type="ARBA" id="ARBA00022734"/>
    </source>
</evidence>
<evidence type="ECO:0000256" key="1">
    <source>
        <dbReference type="ARBA" id="ARBA00006568"/>
    </source>
</evidence>
<dbReference type="EMBL" id="JAVIJP010000028">
    <property type="protein sequence ID" value="KAL3634657.1"/>
    <property type="molecule type" value="Genomic_DNA"/>
</dbReference>
<dbReference type="Gene3D" id="2.100.10.30">
    <property type="entry name" value="Jacalin-like lectin domain"/>
    <property type="match status" value="1"/>
</dbReference>
<evidence type="ECO:0000313" key="4">
    <source>
        <dbReference type="EMBL" id="KAL3634657.1"/>
    </source>
</evidence>
<dbReference type="Pfam" id="PF01419">
    <property type="entry name" value="Jacalin"/>
    <property type="match status" value="1"/>
</dbReference>
<dbReference type="InterPro" id="IPR036404">
    <property type="entry name" value="Jacalin-like_lectin_dom_sf"/>
</dbReference>
<comment type="similarity">
    <text evidence="1">Belongs to the jacalin lectin family.</text>
</comment>
<keyword evidence="2" id="KW-0430">Lectin</keyword>
<feature type="domain" description="Jacalin-type lectin" evidence="3">
    <location>
        <begin position="7"/>
        <end position="149"/>
    </location>
</feature>
<gene>
    <name evidence="4" type="ORF">CASFOL_021711</name>
</gene>
<dbReference type="Proteomes" id="UP001632038">
    <property type="component" value="Unassembled WGS sequence"/>
</dbReference>
<protein>
    <recommendedName>
        <fullName evidence="3">Jacalin-type lectin domain-containing protein</fullName>
    </recommendedName>
</protein>
<dbReference type="SUPFAM" id="SSF51101">
    <property type="entry name" value="Mannose-binding lectins"/>
    <property type="match status" value="1"/>
</dbReference>
<sequence>MSDDSSIIKIGPAGKENGEIWDEKGNNKIAQIFICHDSNNIYSIQFQYLKNGALIMSKRHGKQSIGFKFDVVKLNYSTEYITWISGFTFSNYVASITFGTNLGQYGPFGMLTSTRYCCEFKFHVADQFDGFHGSANIYGVLSIGVYLKPTTTVVANVKSE</sequence>
<name>A0ABD3CYW9_9LAMI</name>